<evidence type="ECO:0000313" key="7">
    <source>
        <dbReference type="EMBL" id="KAH9840688.1"/>
    </source>
</evidence>
<reference evidence="7 8" key="1">
    <citation type="journal article" date="2021" name="Environ. Microbiol.">
        <title>Gene family expansions and transcriptome signatures uncover fungal adaptations to wood decay.</title>
        <authorList>
            <person name="Hage H."/>
            <person name="Miyauchi S."/>
            <person name="Viragh M."/>
            <person name="Drula E."/>
            <person name="Min B."/>
            <person name="Chaduli D."/>
            <person name="Navarro D."/>
            <person name="Favel A."/>
            <person name="Norest M."/>
            <person name="Lesage-Meessen L."/>
            <person name="Balint B."/>
            <person name="Merenyi Z."/>
            <person name="de Eugenio L."/>
            <person name="Morin E."/>
            <person name="Martinez A.T."/>
            <person name="Baldrian P."/>
            <person name="Stursova M."/>
            <person name="Martinez M.J."/>
            <person name="Novotny C."/>
            <person name="Magnuson J.K."/>
            <person name="Spatafora J.W."/>
            <person name="Maurice S."/>
            <person name="Pangilinan J."/>
            <person name="Andreopoulos W."/>
            <person name="LaButti K."/>
            <person name="Hundley H."/>
            <person name="Na H."/>
            <person name="Kuo A."/>
            <person name="Barry K."/>
            <person name="Lipzen A."/>
            <person name="Henrissat B."/>
            <person name="Riley R."/>
            <person name="Ahrendt S."/>
            <person name="Nagy L.G."/>
            <person name="Grigoriev I.V."/>
            <person name="Martin F."/>
            <person name="Rosso M.N."/>
        </authorList>
    </citation>
    <scope>NUCLEOTIDE SEQUENCE [LARGE SCALE GENOMIC DNA]</scope>
    <source>
        <strain evidence="7 8">CIRM-BRFM 1785</strain>
    </source>
</reference>
<dbReference type="CDD" id="cd23507">
    <property type="entry name" value="hydrophobin_I"/>
    <property type="match status" value="1"/>
</dbReference>
<comment type="similarity">
    <text evidence="2 6">Belongs to the fungal hydrophobin family.</text>
</comment>
<feature type="chain" id="PRO_5044991102" description="Hydrophobin" evidence="6">
    <location>
        <begin position="20"/>
        <end position="114"/>
    </location>
</feature>
<name>A0ABQ8KQI6_9APHY</name>
<feature type="signal peptide" evidence="6">
    <location>
        <begin position="1"/>
        <end position="19"/>
    </location>
</feature>
<dbReference type="GeneID" id="72003508"/>
<keyword evidence="4 6" id="KW-0964">Secreted</keyword>
<organism evidence="7 8">
    <name type="scientific">Rhodofomes roseus</name>
    <dbReference type="NCBI Taxonomy" id="34475"/>
    <lineage>
        <taxon>Eukaryota</taxon>
        <taxon>Fungi</taxon>
        <taxon>Dikarya</taxon>
        <taxon>Basidiomycota</taxon>
        <taxon>Agaricomycotina</taxon>
        <taxon>Agaricomycetes</taxon>
        <taxon>Polyporales</taxon>
        <taxon>Rhodofomes</taxon>
    </lineage>
</organism>
<evidence type="ECO:0000256" key="4">
    <source>
        <dbReference type="ARBA" id="ARBA00022525"/>
    </source>
</evidence>
<dbReference type="RefSeq" id="XP_047782154.1">
    <property type="nucleotide sequence ID" value="XM_047922776.1"/>
</dbReference>
<evidence type="ECO:0000256" key="3">
    <source>
        <dbReference type="ARBA" id="ARBA00022512"/>
    </source>
</evidence>
<evidence type="ECO:0000256" key="6">
    <source>
        <dbReference type="RuleBase" id="RU365009"/>
    </source>
</evidence>
<keyword evidence="8" id="KW-1185">Reference proteome</keyword>
<protein>
    <recommendedName>
        <fullName evidence="6">Hydrophobin</fullName>
    </recommendedName>
</protein>
<evidence type="ECO:0000256" key="1">
    <source>
        <dbReference type="ARBA" id="ARBA00004191"/>
    </source>
</evidence>
<dbReference type="Proteomes" id="UP000814176">
    <property type="component" value="Unassembled WGS sequence"/>
</dbReference>
<dbReference type="EMBL" id="JADCUA010000004">
    <property type="protein sequence ID" value="KAH9840688.1"/>
    <property type="molecule type" value="Genomic_DNA"/>
</dbReference>
<evidence type="ECO:0000256" key="5">
    <source>
        <dbReference type="ARBA" id="ARBA00023157"/>
    </source>
</evidence>
<dbReference type="InterPro" id="IPR001338">
    <property type="entry name" value="Class_I_Hydrophobin"/>
</dbReference>
<sequence>MQFILTFISALFAALFVRAAPAAIGSLAMRDDGSCNTGSAVCCNSVSSPDNLNNGTVSLLGALGVNVDNLLNNIGIGCSALVGGISCDSNAVCCNDNDYNGAVALDCIPIGVNL</sequence>
<comment type="subcellular location">
    <subcellularLocation>
        <location evidence="1 6">Secreted</location>
        <location evidence="1 6">Cell wall</location>
    </subcellularLocation>
</comment>
<proteinExistence type="inferred from homology"/>
<keyword evidence="5 6" id="KW-1015">Disulfide bond</keyword>
<keyword evidence="3 6" id="KW-0134">Cell wall</keyword>
<dbReference type="Pfam" id="PF01185">
    <property type="entry name" value="Hydrophobin"/>
    <property type="match status" value="1"/>
</dbReference>
<gene>
    <name evidence="7" type="ORF">C8Q71DRAFT_740790</name>
</gene>
<accession>A0ABQ8KQI6</accession>
<dbReference type="SMART" id="SM00075">
    <property type="entry name" value="HYDRO"/>
    <property type="match status" value="1"/>
</dbReference>
<evidence type="ECO:0000256" key="2">
    <source>
        <dbReference type="ARBA" id="ARBA00010446"/>
    </source>
</evidence>
<evidence type="ECO:0000313" key="8">
    <source>
        <dbReference type="Proteomes" id="UP000814176"/>
    </source>
</evidence>
<keyword evidence="6" id="KW-0732">Signal</keyword>
<comment type="caution">
    <text evidence="7">The sequence shown here is derived from an EMBL/GenBank/DDBJ whole genome shotgun (WGS) entry which is preliminary data.</text>
</comment>